<reference evidence="3" key="1">
    <citation type="journal article" date="2019" name="Int. J. Syst. Evol. Microbiol.">
        <title>The Global Catalogue of Microorganisms (GCM) 10K type strain sequencing project: providing services to taxonomists for standard genome sequencing and annotation.</title>
        <authorList>
            <consortium name="The Broad Institute Genomics Platform"/>
            <consortium name="The Broad Institute Genome Sequencing Center for Infectious Disease"/>
            <person name="Wu L."/>
            <person name="Ma J."/>
        </authorList>
    </citation>
    <scope>NUCLEOTIDE SEQUENCE [LARGE SCALE GENOMIC DNA]</scope>
    <source>
        <strain evidence="3">CGMCC 1.13718</strain>
    </source>
</reference>
<gene>
    <name evidence="2" type="ORF">ACFQBM_01750</name>
</gene>
<dbReference type="Proteomes" id="UP001596425">
    <property type="component" value="Unassembled WGS sequence"/>
</dbReference>
<name>A0ABW1YGU8_9GAMM</name>
<feature type="chain" id="PRO_5045457415" evidence="1">
    <location>
        <begin position="29"/>
        <end position="147"/>
    </location>
</feature>
<feature type="signal peptide" evidence="1">
    <location>
        <begin position="1"/>
        <end position="28"/>
    </location>
</feature>
<evidence type="ECO:0000313" key="2">
    <source>
        <dbReference type="EMBL" id="MFC6631983.1"/>
    </source>
</evidence>
<protein>
    <submittedName>
        <fullName evidence="2">Uncharacterized protein</fullName>
    </submittedName>
</protein>
<keyword evidence="3" id="KW-1185">Reference proteome</keyword>
<evidence type="ECO:0000256" key="1">
    <source>
        <dbReference type="SAM" id="SignalP"/>
    </source>
</evidence>
<accession>A0ABW1YGU8</accession>
<dbReference type="EMBL" id="JBHSVR010000001">
    <property type="protein sequence ID" value="MFC6631983.1"/>
    <property type="molecule type" value="Genomic_DNA"/>
</dbReference>
<proteinExistence type="predicted"/>
<sequence>MSLKSRFLAVALSLMVSLSVVLAVPALADSKAAQWLVSEQIEAGCGPGVKGRFGPGFVIERDLTGDGRKDLIISHEGLTCADNRSRSQLCGAAMCSWNIYVREGDLLVEKKQMLGSGVSVGGGATPSIVFSGKSSRHSLKWNGSNFQ</sequence>
<organism evidence="2 3">
    <name type="scientific">Microbulbifer taiwanensis</name>
    <dbReference type="NCBI Taxonomy" id="986746"/>
    <lineage>
        <taxon>Bacteria</taxon>
        <taxon>Pseudomonadati</taxon>
        <taxon>Pseudomonadota</taxon>
        <taxon>Gammaproteobacteria</taxon>
        <taxon>Cellvibrionales</taxon>
        <taxon>Microbulbiferaceae</taxon>
        <taxon>Microbulbifer</taxon>
    </lineage>
</organism>
<keyword evidence="1" id="KW-0732">Signal</keyword>
<dbReference type="RefSeq" id="WP_193194359.1">
    <property type="nucleotide sequence ID" value="NZ_JACZFR010000059.1"/>
</dbReference>
<evidence type="ECO:0000313" key="3">
    <source>
        <dbReference type="Proteomes" id="UP001596425"/>
    </source>
</evidence>
<comment type="caution">
    <text evidence="2">The sequence shown here is derived from an EMBL/GenBank/DDBJ whole genome shotgun (WGS) entry which is preliminary data.</text>
</comment>